<organism evidence="2 3">
    <name type="scientific">Mycobacterium paragordonae</name>
    <dbReference type="NCBI Taxonomy" id="1389713"/>
    <lineage>
        <taxon>Bacteria</taxon>
        <taxon>Bacillati</taxon>
        <taxon>Actinomycetota</taxon>
        <taxon>Actinomycetes</taxon>
        <taxon>Mycobacteriales</taxon>
        <taxon>Mycobacteriaceae</taxon>
        <taxon>Mycobacterium</taxon>
    </lineage>
</organism>
<comment type="caution">
    <text evidence="2">The sequence shown here is derived from an EMBL/GenBank/DDBJ whole genome shotgun (WGS) entry which is preliminary data.</text>
</comment>
<keyword evidence="3" id="KW-1185">Reference proteome</keyword>
<dbReference type="Pfam" id="PF11139">
    <property type="entry name" value="SfLAP"/>
    <property type="match status" value="1"/>
</dbReference>
<feature type="transmembrane region" description="Helical" evidence="1">
    <location>
        <begin position="45"/>
        <end position="64"/>
    </location>
</feature>
<evidence type="ECO:0000313" key="3">
    <source>
        <dbReference type="Proteomes" id="UP000465240"/>
    </source>
</evidence>
<gene>
    <name evidence="2" type="ORF">MPRG_57600</name>
</gene>
<name>A0ABQ1CDJ3_9MYCO</name>
<feature type="transmembrane region" description="Helical" evidence="1">
    <location>
        <begin position="203"/>
        <end position="221"/>
    </location>
</feature>
<dbReference type="EMBL" id="BLKX01000001">
    <property type="protein sequence ID" value="GFG82484.1"/>
    <property type="molecule type" value="Genomic_DNA"/>
</dbReference>
<dbReference type="Proteomes" id="UP000465240">
    <property type="component" value="Unassembled WGS sequence"/>
</dbReference>
<evidence type="ECO:0000313" key="2">
    <source>
        <dbReference type="EMBL" id="GFG82484.1"/>
    </source>
</evidence>
<evidence type="ECO:0008006" key="4">
    <source>
        <dbReference type="Google" id="ProtNLM"/>
    </source>
</evidence>
<keyword evidence="1" id="KW-0472">Membrane</keyword>
<accession>A0ABQ1CDJ3</accession>
<sequence>MLSVSGTVLTKLAATASVVALSPIPVVLVLVLLVHSERPRSASIAYLFGRLLALTAVTFVFLLLPEFFEPLLGPAPPWVDWSVLAFGVVLIGLGWWIWLRRHEVGQRPRWQSQVGRLTPSVSAAIGILPTMANPKVLAVSAAAGVQIGTLDLSAIGTAAAVGYYAVLASSSIAAPIAAYLVVGGRMDPQLDRIRKWLHHRQRAVTALALMSFGVAALVYEFA</sequence>
<reference evidence="2 3" key="1">
    <citation type="journal article" date="2019" name="Emerg. Microbes Infect.">
        <title>Comprehensive subspecies identification of 175 nontuberculous mycobacteria species based on 7547 genomic profiles.</title>
        <authorList>
            <person name="Matsumoto Y."/>
            <person name="Kinjo T."/>
            <person name="Motooka D."/>
            <person name="Nabeya D."/>
            <person name="Jung N."/>
            <person name="Uechi K."/>
            <person name="Horii T."/>
            <person name="Iida T."/>
            <person name="Fujita J."/>
            <person name="Nakamura S."/>
        </authorList>
    </citation>
    <scope>NUCLEOTIDE SEQUENCE [LARGE SCALE GENOMIC DNA]</scope>
    <source>
        <strain evidence="2 3">JCM 18565</strain>
    </source>
</reference>
<evidence type="ECO:0000256" key="1">
    <source>
        <dbReference type="SAM" id="Phobius"/>
    </source>
</evidence>
<dbReference type="InterPro" id="IPR021315">
    <property type="entry name" value="Gap/Sap"/>
</dbReference>
<protein>
    <recommendedName>
        <fullName evidence="4">GAP family protein</fullName>
    </recommendedName>
</protein>
<feature type="transmembrane region" description="Helical" evidence="1">
    <location>
        <begin position="161"/>
        <end position="182"/>
    </location>
</feature>
<keyword evidence="1" id="KW-1133">Transmembrane helix</keyword>
<keyword evidence="1" id="KW-0812">Transmembrane</keyword>
<feature type="transmembrane region" description="Helical" evidence="1">
    <location>
        <begin position="12"/>
        <end position="33"/>
    </location>
</feature>
<feature type="transmembrane region" description="Helical" evidence="1">
    <location>
        <begin position="79"/>
        <end position="99"/>
    </location>
</feature>
<proteinExistence type="predicted"/>